<feature type="domain" description="Reverse transcriptase" evidence="3">
    <location>
        <begin position="709"/>
        <end position="836"/>
    </location>
</feature>
<dbReference type="InterPro" id="IPR036691">
    <property type="entry name" value="Endo/exonu/phosph_ase_sf"/>
</dbReference>
<name>A0AAD4JE96_PERFH</name>
<dbReference type="InterPro" id="IPR000477">
    <property type="entry name" value="RT_dom"/>
</dbReference>
<accession>A0AAD4JE96</accession>
<protein>
    <recommendedName>
        <fullName evidence="3">Reverse transcriptase domain-containing protein</fullName>
    </recommendedName>
</protein>
<feature type="region of interest" description="Disordered" evidence="1">
    <location>
        <begin position="204"/>
        <end position="230"/>
    </location>
</feature>
<feature type="compositionally biased region" description="Pro residues" evidence="1">
    <location>
        <begin position="278"/>
        <end position="287"/>
    </location>
</feature>
<evidence type="ECO:0000313" key="5">
    <source>
        <dbReference type="Proteomes" id="UP001190926"/>
    </source>
</evidence>
<dbReference type="Pfam" id="PF05553">
    <property type="entry name" value="DUF761"/>
    <property type="match status" value="1"/>
</dbReference>
<keyword evidence="2" id="KW-1133">Transmembrane helix</keyword>
<keyword evidence="2" id="KW-0472">Membrane</keyword>
<feature type="compositionally biased region" description="Polar residues" evidence="1">
    <location>
        <begin position="208"/>
        <end position="217"/>
    </location>
</feature>
<keyword evidence="5" id="KW-1185">Reference proteome</keyword>
<proteinExistence type="predicted"/>
<dbReference type="PANTHER" id="PTHR46890:SF1">
    <property type="entry name" value="REVERSE TRANSCRIPTASE DOMAIN-CONTAINING PROTEIN"/>
    <property type="match status" value="1"/>
</dbReference>
<evidence type="ECO:0000256" key="1">
    <source>
        <dbReference type="SAM" id="MobiDB-lite"/>
    </source>
</evidence>
<dbReference type="Proteomes" id="UP001190926">
    <property type="component" value="Unassembled WGS sequence"/>
</dbReference>
<keyword evidence="2" id="KW-0812">Transmembrane</keyword>
<evidence type="ECO:0000256" key="2">
    <source>
        <dbReference type="SAM" id="Phobius"/>
    </source>
</evidence>
<gene>
    <name evidence="4" type="ORF">C2S53_005580</name>
</gene>
<reference evidence="4 5" key="1">
    <citation type="journal article" date="2021" name="Nat. Commun.">
        <title>Incipient diploidization of the medicinal plant Perilla within 10,000 years.</title>
        <authorList>
            <person name="Zhang Y."/>
            <person name="Shen Q."/>
            <person name="Leng L."/>
            <person name="Zhang D."/>
            <person name="Chen S."/>
            <person name="Shi Y."/>
            <person name="Ning Z."/>
            <person name="Chen S."/>
        </authorList>
    </citation>
    <scope>NUCLEOTIDE SEQUENCE [LARGE SCALE GENOMIC DNA]</scope>
    <source>
        <strain evidence="5">cv. PC099</strain>
    </source>
</reference>
<dbReference type="SUPFAM" id="SSF56219">
    <property type="entry name" value="DNase I-like"/>
    <property type="match status" value="1"/>
</dbReference>
<dbReference type="PANTHER" id="PTHR46890">
    <property type="entry name" value="NON-LTR RETROLELEMENT REVERSE TRANSCRIPTASE-LIKE PROTEIN-RELATED"/>
    <property type="match status" value="1"/>
</dbReference>
<dbReference type="InterPro" id="IPR052343">
    <property type="entry name" value="Retrotransposon-Effector_Assoc"/>
</dbReference>
<dbReference type="AlphaFoldDB" id="A0AAD4JE96"/>
<sequence length="1178" mass="134020">MAFLFVDSLAQNNSRFVQISGKILELLLLSMGLISTVVVMKEAVLPYSCELVFSSLMGFWSSITCFLSSPPTIIIMINVMVLLILASSAFYGREPPTHNHHHQTSLLDVDDHDLQIHDHESPDVSPSPPPPLSRDVVEITPPPPRHINMAQVQTTIPIRNNTTTLPQGRRSHDVSSHVSLSPQNFVEKATLPLLLNQALIPKPHEIGKTTSSSQSTEGKNETKVLPPPPLEKWKDVFIENDDQENEEDTMEATWKAITGGGKQKPEKKHLKKSETWNAPPPPPPPPRRSVAVRRLDSEEVLPTSPKWKELRKAETFNDAVSLMRRGGLIRRDPSMSLEEFNQKIEAFIKKSNDNMRLQRQESHQRIGIEVSRKILRNHIQVFKLEVLGIIEPRARFDKISQSYWSSMNLVPVFQNNRGQRCSNIWIFVGVNVTASIIFSSDQCVLMQINSNNFCGMVAVVHGASSYMQQRRLWDDLSVLSGNFLIIGDFNAIRGAHERRWRSKPSPQSCLDFNNFIGAMNVLEVDNNGLFFSWSSRRFFPELCESKIDRALISVNFRMHGIPFRQPYFLGYVRTTCLLWLCQKSRVDWLNDKDRNTKFFHGALRRRRAKVSIDALSIDGEIVHDHDRIATHVVDYFEKLFARIEDNDIDFGLVNGLVSSLIDDRQSHELIENSSFKVVKSAIFELDGNSAAGPDGFSGKFFHTTWEGRQIHEAIVLASEGVNAINRTHEGRNMALKLDITKAFDTMQWSFLMWMMKIFGFPEKFCAWIHTILASARLSVLVNGSPKGYFSCGQGVRQGDPLSPLLFGIAEEMFHYLLTLAVHQKTLMHMSYCRGVKFPTHILYDDYVFLFYRASKSNIRALKSTLELYSKVAHLRGLKDKILAKFDRWNGQVLSMAEIGCGNEKLPLEMRYQCSILHGGYVIADRIRVPAGEHARLIRLLIFFSRVYGNLWRHLFKPFRILYMIFFELRLSRVRMRDFGPNLCMLVNSRSSFVSFMEITSFSNPNYGHAAWIHWPYYMLYVSRAPGNFRSSFLGLLFGIGGVGSQVSVLWKAAVITVTLINTVRVALRELEFMHGKKGYMRNYVNDLVTLKALKVKPRPAPLKKVISVIWRSPPLGSDGSVLGCFHTEKGIGFAFLAEALAVLEALEWARRLSLDFIWLEADSVYVVSLLSARSLQVP</sequence>
<evidence type="ECO:0000313" key="4">
    <source>
        <dbReference type="EMBL" id="KAH6832231.1"/>
    </source>
</evidence>
<feature type="transmembrane region" description="Helical" evidence="2">
    <location>
        <begin position="23"/>
        <end position="39"/>
    </location>
</feature>
<dbReference type="InterPro" id="IPR008480">
    <property type="entry name" value="DUF761_pln"/>
</dbReference>
<dbReference type="EMBL" id="SDAM02000072">
    <property type="protein sequence ID" value="KAH6832231.1"/>
    <property type="molecule type" value="Genomic_DNA"/>
</dbReference>
<evidence type="ECO:0000259" key="3">
    <source>
        <dbReference type="Pfam" id="PF00078"/>
    </source>
</evidence>
<organism evidence="4 5">
    <name type="scientific">Perilla frutescens var. hirtella</name>
    <name type="common">Perilla citriodora</name>
    <name type="synonym">Perilla setoyensis</name>
    <dbReference type="NCBI Taxonomy" id="608512"/>
    <lineage>
        <taxon>Eukaryota</taxon>
        <taxon>Viridiplantae</taxon>
        <taxon>Streptophyta</taxon>
        <taxon>Embryophyta</taxon>
        <taxon>Tracheophyta</taxon>
        <taxon>Spermatophyta</taxon>
        <taxon>Magnoliopsida</taxon>
        <taxon>eudicotyledons</taxon>
        <taxon>Gunneridae</taxon>
        <taxon>Pentapetalae</taxon>
        <taxon>asterids</taxon>
        <taxon>lamiids</taxon>
        <taxon>Lamiales</taxon>
        <taxon>Lamiaceae</taxon>
        <taxon>Nepetoideae</taxon>
        <taxon>Elsholtzieae</taxon>
        <taxon>Perilla</taxon>
    </lineage>
</organism>
<comment type="caution">
    <text evidence="4">The sequence shown here is derived from an EMBL/GenBank/DDBJ whole genome shotgun (WGS) entry which is preliminary data.</text>
</comment>
<dbReference type="Gene3D" id="3.60.10.10">
    <property type="entry name" value="Endonuclease/exonuclease/phosphatase"/>
    <property type="match status" value="1"/>
</dbReference>
<feature type="region of interest" description="Disordered" evidence="1">
    <location>
        <begin position="257"/>
        <end position="289"/>
    </location>
</feature>
<dbReference type="Pfam" id="PF00078">
    <property type="entry name" value="RVT_1"/>
    <property type="match status" value="1"/>
</dbReference>